<organism evidence="1 2">
    <name type="scientific">Rhizobium dioscoreae</name>
    <dbReference type="NCBI Taxonomy" id="2653122"/>
    <lineage>
        <taxon>Bacteria</taxon>
        <taxon>Pseudomonadati</taxon>
        <taxon>Pseudomonadota</taxon>
        <taxon>Alphaproteobacteria</taxon>
        <taxon>Hyphomicrobiales</taxon>
        <taxon>Rhizobiaceae</taxon>
        <taxon>Rhizobium/Agrobacterium group</taxon>
        <taxon>Rhizobium</taxon>
    </lineage>
</organism>
<protein>
    <submittedName>
        <fullName evidence="1">Uncharacterized protein</fullName>
    </submittedName>
</protein>
<keyword evidence="2" id="KW-1185">Reference proteome</keyword>
<reference evidence="1 2" key="1">
    <citation type="journal article" date="2020" name="Genome Biol. Evol.">
        <title>Rhizobium dioscoreae sp. nov., a plant growth-promoting bacterium isolated from yam (Dioscorea species).</title>
        <authorList>
            <person name="Ouyabe M."/>
            <person name="Tanaka N."/>
            <person name="Shiwa Y."/>
            <person name="Fujita N."/>
            <person name="Kikuno H."/>
            <person name="Babil P."/>
            <person name="Shiwachi H."/>
        </authorList>
    </citation>
    <scope>NUCLEOTIDE SEQUENCE [LARGE SCALE GENOMIC DNA]</scope>
    <source>
        <strain evidence="1 2">S-93</strain>
    </source>
</reference>
<sequence length="68" mass="7614">MGFEFSCILEAVILIHLVLSLVANKTLLPQQSLPNVDEHRSAGDRIEQIPNQLGDIDGTYFFQPDPFT</sequence>
<accession>A0ABQ0Z7Z8</accession>
<gene>
    <name evidence="1" type="ORF">RsS93_40280</name>
</gene>
<name>A0ABQ0Z7Z8_9HYPH</name>
<proteinExistence type="predicted"/>
<dbReference type="EMBL" id="BLAJ01000004">
    <property type="protein sequence ID" value="GES51414.1"/>
    <property type="molecule type" value="Genomic_DNA"/>
</dbReference>
<comment type="caution">
    <text evidence="1">The sequence shown here is derived from an EMBL/GenBank/DDBJ whole genome shotgun (WGS) entry which is preliminary data.</text>
</comment>
<evidence type="ECO:0000313" key="2">
    <source>
        <dbReference type="Proteomes" id="UP000390335"/>
    </source>
</evidence>
<evidence type="ECO:0000313" key="1">
    <source>
        <dbReference type="EMBL" id="GES51414.1"/>
    </source>
</evidence>
<dbReference type="Proteomes" id="UP000390335">
    <property type="component" value="Unassembled WGS sequence"/>
</dbReference>